<feature type="binding site" evidence="2">
    <location>
        <position position="59"/>
    </location>
    <ligand>
        <name>substrate</name>
    </ligand>
</feature>
<dbReference type="GO" id="GO:0008830">
    <property type="term" value="F:dTDP-4-dehydrorhamnose 3,5-epimerase activity"/>
    <property type="evidence" value="ECO:0007669"/>
    <property type="project" value="UniProtKB-UniRule"/>
</dbReference>
<feature type="active site" description="Proton acceptor" evidence="1">
    <location>
        <position position="62"/>
    </location>
</feature>
<dbReference type="Pfam" id="PF00908">
    <property type="entry name" value="dTDP_sugar_isom"/>
    <property type="match status" value="1"/>
</dbReference>
<evidence type="ECO:0000256" key="2">
    <source>
        <dbReference type="PIRSR" id="PIRSR600888-2"/>
    </source>
</evidence>
<evidence type="ECO:0000313" key="5">
    <source>
        <dbReference type="EMBL" id="AKB29890.1"/>
    </source>
</evidence>
<comment type="catalytic activity">
    <reaction evidence="4">
        <text>dTDP-4-dehydro-6-deoxy-alpha-D-glucose = dTDP-4-dehydro-beta-L-rhamnose</text>
        <dbReference type="Rhea" id="RHEA:16969"/>
        <dbReference type="ChEBI" id="CHEBI:57649"/>
        <dbReference type="ChEBI" id="CHEBI:62830"/>
        <dbReference type="EC" id="5.1.3.13"/>
    </reaction>
</comment>
<keyword evidence="6" id="KW-1185">Reference proteome</keyword>
<feature type="site" description="Participates in a stacking interaction with the thymidine ring of dTDP-4-oxo-6-deoxyglucose" evidence="3">
    <location>
        <position position="138"/>
    </location>
</feature>
<name>A0A0E3P9T7_9EURY</name>
<feature type="binding site" evidence="2">
    <location>
        <position position="72"/>
    </location>
    <ligand>
        <name>substrate</name>
    </ligand>
</feature>
<feature type="binding site" evidence="2">
    <location>
        <position position="119"/>
    </location>
    <ligand>
        <name>substrate</name>
    </ligand>
</feature>
<feature type="binding site" evidence="2">
    <location>
        <begin position="47"/>
        <end position="49"/>
    </location>
    <ligand>
        <name>substrate</name>
    </ligand>
</feature>
<feature type="binding site" evidence="2">
    <location>
        <position position="143"/>
    </location>
    <ligand>
        <name>substrate</name>
    </ligand>
</feature>
<dbReference type="CDD" id="cd00438">
    <property type="entry name" value="cupin_RmlC"/>
    <property type="match status" value="1"/>
</dbReference>
<dbReference type="Gene3D" id="2.60.120.10">
    <property type="entry name" value="Jelly Rolls"/>
    <property type="match status" value="1"/>
</dbReference>
<evidence type="ECO:0000313" key="6">
    <source>
        <dbReference type="Proteomes" id="UP000033111"/>
    </source>
</evidence>
<dbReference type="GO" id="GO:0000271">
    <property type="term" value="P:polysaccharide biosynthetic process"/>
    <property type="evidence" value="ECO:0007669"/>
    <property type="project" value="TreeGrafter"/>
</dbReference>
<feature type="binding site" evidence="2">
    <location>
        <position position="23"/>
    </location>
    <ligand>
        <name>substrate</name>
    </ligand>
</feature>
<accession>A0A0E3P9T7</accession>
<dbReference type="PANTHER" id="PTHR21047:SF2">
    <property type="entry name" value="THYMIDINE DIPHOSPHO-4-KETO-RHAMNOSE 3,5-EPIMERASE"/>
    <property type="match status" value="1"/>
</dbReference>
<dbReference type="OrthoDB" id="2990at2157"/>
<dbReference type="UniPathway" id="UPA00124"/>
<dbReference type="GeneID" id="24862079"/>
<comment type="similarity">
    <text evidence="4">Belongs to the dTDP-4-dehydrorhamnose 3,5-epimerase family.</text>
</comment>
<comment type="pathway">
    <text evidence="4">Carbohydrate biosynthesis; dTDP-L-rhamnose biosynthesis.</text>
</comment>
<proteinExistence type="inferred from homology"/>
<dbReference type="RefSeq" id="WP_048173663.1">
    <property type="nucleotide sequence ID" value="NZ_CP009506.1"/>
</dbReference>
<comment type="subunit">
    <text evidence="4">Homodimer.</text>
</comment>
<comment type="function">
    <text evidence="4">Catalyzes the epimerization of the C3' and C5'positions of dTDP-6-deoxy-D-xylo-4-hexulose, forming dTDP-6-deoxy-L-lyxo-4-hexulose.</text>
</comment>
<evidence type="ECO:0000256" key="1">
    <source>
        <dbReference type="PIRSR" id="PIRSR600888-1"/>
    </source>
</evidence>
<evidence type="ECO:0000256" key="4">
    <source>
        <dbReference type="RuleBase" id="RU364069"/>
    </source>
</evidence>
<dbReference type="PATRIC" id="fig|1434120.4.peg.4119"/>
<keyword evidence="4 5" id="KW-0413">Isomerase</keyword>
<reference evidence="5 6" key="1">
    <citation type="submission" date="2014-07" db="EMBL/GenBank/DDBJ databases">
        <title>Methanogenic archaea and the global carbon cycle.</title>
        <authorList>
            <person name="Henriksen J.R."/>
            <person name="Luke J."/>
            <person name="Reinhart S."/>
            <person name="Benedict M.N."/>
            <person name="Youngblut N.D."/>
            <person name="Metcalf M.E."/>
            <person name="Whitaker R.J."/>
            <person name="Metcalf W.W."/>
        </authorList>
    </citation>
    <scope>NUCLEOTIDE SEQUENCE [LARGE SCALE GENOMIC DNA]</scope>
    <source>
        <strain evidence="5 6">T4/M</strain>
    </source>
</reference>
<evidence type="ECO:0000256" key="3">
    <source>
        <dbReference type="PIRSR" id="PIRSR600888-3"/>
    </source>
</evidence>
<dbReference type="GO" id="GO:0005829">
    <property type="term" value="C:cytosol"/>
    <property type="evidence" value="ECO:0007669"/>
    <property type="project" value="TreeGrafter"/>
</dbReference>
<organism evidence="5 6">
    <name type="scientific">Methanosarcina siciliae T4/M</name>
    <dbReference type="NCBI Taxonomy" id="1434120"/>
    <lineage>
        <taxon>Archaea</taxon>
        <taxon>Methanobacteriati</taxon>
        <taxon>Methanobacteriota</taxon>
        <taxon>Stenosarchaea group</taxon>
        <taxon>Methanomicrobia</taxon>
        <taxon>Methanosarcinales</taxon>
        <taxon>Methanosarcinaceae</taxon>
        <taxon>Methanosarcina</taxon>
    </lineage>
</organism>
<dbReference type="KEGG" id="msw:MSSIT_3171"/>
<dbReference type="NCBIfam" id="TIGR01221">
    <property type="entry name" value="rmlC"/>
    <property type="match status" value="1"/>
</dbReference>
<dbReference type="AlphaFoldDB" id="A0A0E3P9T7"/>
<gene>
    <name evidence="5" type="ORF">MSSIT_3171</name>
</gene>
<feature type="binding site" evidence="2">
    <location>
        <position position="165"/>
    </location>
    <ligand>
        <name>substrate</name>
    </ligand>
</feature>
<dbReference type="InterPro" id="IPR000888">
    <property type="entry name" value="RmlC-like"/>
</dbReference>
<dbReference type="HOGENOM" id="CLU_090940_1_1_2"/>
<dbReference type="InterPro" id="IPR011051">
    <property type="entry name" value="RmlC_Cupin_sf"/>
</dbReference>
<dbReference type="InterPro" id="IPR014710">
    <property type="entry name" value="RmlC-like_jellyroll"/>
</dbReference>
<feature type="active site" description="Proton donor" evidence="1">
    <location>
        <position position="132"/>
    </location>
</feature>
<dbReference type="SUPFAM" id="SSF51182">
    <property type="entry name" value="RmlC-like cupins"/>
    <property type="match status" value="1"/>
</dbReference>
<dbReference type="PANTHER" id="PTHR21047">
    <property type="entry name" value="DTDP-6-DEOXY-D-GLUCOSE-3,5 EPIMERASE"/>
    <property type="match status" value="1"/>
</dbReference>
<dbReference type="Proteomes" id="UP000033111">
    <property type="component" value="Chromosome"/>
</dbReference>
<dbReference type="GO" id="GO:0019305">
    <property type="term" value="P:dTDP-rhamnose biosynthetic process"/>
    <property type="evidence" value="ECO:0007669"/>
    <property type="project" value="UniProtKB-UniRule"/>
</dbReference>
<feature type="binding site" evidence="2">
    <location>
        <position position="28"/>
    </location>
    <ligand>
        <name>substrate</name>
    </ligand>
</feature>
<dbReference type="EMBL" id="CP009506">
    <property type="protein sequence ID" value="AKB29890.1"/>
    <property type="molecule type" value="Genomic_DNA"/>
</dbReference>
<sequence>MKLINTGIEDLFVLEPDVFGDDRGYFFESYNKMKFDSLIGKMYNFVQDNESRSSYGVIRGLHYQLSPFSQAKLVRVLQGKVYDVAVDLRKDSPTLGKWVGVELSGENKRQFLIPKGFAHGFSVMSETAVFAYKCDEYYHPETEAGIAYNDPSLNIDWKVRDEDIRVSPKDGLLPRFEKAEMNF</sequence>
<dbReference type="EC" id="5.1.3.13" evidence="4"/>
<protein>
    <recommendedName>
        <fullName evidence="4">dTDP-4-dehydrorhamnose 3,5-epimerase</fullName>
        <ecNumber evidence="4">5.1.3.13</ecNumber>
    </recommendedName>
    <alternativeName>
        <fullName evidence="4">Thymidine diphospho-4-keto-rhamnose 3,5-epimerase</fullName>
    </alternativeName>
</protein>